<keyword evidence="9 14" id="KW-0560">Oxidoreductase</keyword>
<evidence type="ECO:0000256" key="14">
    <source>
        <dbReference type="RuleBase" id="RU000461"/>
    </source>
</evidence>
<dbReference type="AlphaFoldDB" id="A0A0C9XJE9"/>
<dbReference type="PRINTS" id="PR00463">
    <property type="entry name" value="EP450I"/>
</dbReference>
<evidence type="ECO:0000256" key="4">
    <source>
        <dbReference type="ARBA" id="ARBA00010617"/>
    </source>
</evidence>
<keyword evidence="8" id="KW-1133">Transmembrane helix</keyword>
<dbReference type="PROSITE" id="PS00086">
    <property type="entry name" value="CYTOCHROME_P450"/>
    <property type="match status" value="1"/>
</dbReference>
<sequence length="433" mass="49305">MMISLWPSVKTFLFLADAATIKVQPLQDFKPIKIFGPNILASEGEEWKRYRKMVAPAFSDRNYKMVWDETVRVVNGFFNSAWGDEEVVVVDHCVSDVTLPISLHIISAAGFGKRLEWNDDLSPIPQGHKMSFKESVEIVSSKFVYRAVFADWWLNLTEDGRRIKLAFEELASYMFEMIKERLSMGKGEHNDLFSNLLASSFSDEFGTTALTEDELTGNIFAFLLAGHETTAHTLCFTFALLALYPEEQEILFQHIKSVLSDGRTPEHKDMPFLTQSMAVLYETLRLYPAATVIMKQSAEDTTLNASNIRGEKTTIPVPKGTQLQISTSGVHYNPRYWEDPHAFKPSRFLNPDWPRDAFIPFSIGPRACIGRKFFETEGIAILTMLVAKYKITVKEEPQFASETFEQRKARILKAHAVITLTPIRVPLAFSRRH</sequence>
<keyword evidence="6" id="KW-0812">Transmembrane</keyword>
<feature type="signal peptide" evidence="15">
    <location>
        <begin position="1"/>
        <end position="18"/>
    </location>
</feature>
<dbReference type="GO" id="GO:0016020">
    <property type="term" value="C:membrane"/>
    <property type="evidence" value="ECO:0007669"/>
    <property type="project" value="UniProtKB-SubCell"/>
</dbReference>
<evidence type="ECO:0000256" key="13">
    <source>
        <dbReference type="PIRSR" id="PIRSR602401-1"/>
    </source>
</evidence>
<keyword evidence="17" id="KW-1185">Reference proteome</keyword>
<evidence type="ECO:0000256" key="10">
    <source>
        <dbReference type="ARBA" id="ARBA00023004"/>
    </source>
</evidence>
<dbReference type="Pfam" id="PF00067">
    <property type="entry name" value="p450"/>
    <property type="match status" value="1"/>
</dbReference>
<gene>
    <name evidence="16" type="ORF">K443DRAFT_642408</name>
</gene>
<evidence type="ECO:0000256" key="11">
    <source>
        <dbReference type="ARBA" id="ARBA00023033"/>
    </source>
</evidence>
<dbReference type="GO" id="GO:0005506">
    <property type="term" value="F:iron ion binding"/>
    <property type="evidence" value="ECO:0007669"/>
    <property type="project" value="InterPro"/>
</dbReference>
<evidence type="ECO:0000256" key="6">
    <source>
        <dbReference type="ARBA" id="ARBA00022692"/>
    </source>
</evidence>
<dbReference type="EMBL" id="KN838562">
    <property type="protein sequence ID" value="KIK05176.1"/>
    <property type="molecule type" value="Genomic_DNA"/>
</dbReference>
<evidence type="ECO:0000256" key="3">
    <source>
        <dbReference type="ARBA" id="ARBA00004721"/>
    </source>
</evidence>
<reference evidence="16 17" key="1">
    <citation type="submission" date="2014-04" db="EMBL/GenBank/DDBJ databases">
        <authorList>
            <consortium name="DOE Joint Genome Institute"/>
            <person name="Kuo A."/>
            <person name="Kohler A."/>
            <person name="Nagy L.G."/>
            <person name="Floudas D."/>
            <person name="Copeland A."/>
            <person name="Barry K.W."/>
            <person name="Cichocki N."/>
            <person name="Veneault-Fourrey C."/>
            <person name="LaButti K."/>
            <person name="Lindquist E.A."/>
            <person name="Lipzen A."/>
            <person name="Lundell T."/>
            <person name="Morin E."/>
            <person name="Murat C."/>
            <person name="Sun H."/>
            <person name="Tunlid A."/>
            <person name="Henrissat B."/>
            <person name="Grigoriev I.V."/>
            <person name="Hibbett D.S."/>
            <person name="Martin F."/>
            <person name="Nordberg H.P."/>
            <person name="Cantor M.N."/>
            <person name="Hua S.X."/>
        </authorList>
    </citation>
    <scope>NUCLEOTIDE SEQUENCE [LARGE SCALE GENOMIC DNA]</scope>
    <source>
        <strain evidence="16 17">LaAM-08-1</strain>
    </source>
</reference>
<organism evidence="16 17">
    <name type="scientific">Laccaria amethystina LaAM-08-1</name>
    <dbReference type="NCBI Taxonomy" id="1095629"/>
    <lineage>
        <taxon>Eukaryota</taxon>
        <taxon>Fungi</taxon>
        <taxon>Dikarya</taxon>
        <taxon>Basidiomycota</taxon>
        <taxon>Agaricomycotina</taxon>
        <taxon>Agaricomycetes</taxon>
        <taxon>Agaricomycetidae</taxon>
        <taxon>Agaricales</taxon>
        <taxon>Agaricineae</taxon>
        <taxon>Hydnangiaceae</taxon>
        <taxon>Laccaria</taxon>
    </lineage>
</organism>
<dbReference type="GO" id="GO:0004497">
    <property type="term" value="F:monooxygenase activity"/>
    <property type="evidence" value="ECO:0007669"/>
    <property type="project" value="UniProtKB-KW"/>
</dbReference>
<comment type="cofactor">
    <cofactor evidence="1 13">
        <name>heme</name>
        <dbReference type="ChEBI" id="CHEBI:30413"/>
    </cofactor>
</comment>
<evidence type="ECO:0000256" key="8">
    <source>
        <dbReference type="ARBA" id="ARBA00022989"/>
    </source>
</evidence>
<accession>A0A0C9XJE9</accession>
<reference evidence="17" key="2">
    <citation type="submission" date="2015-01" db="EMBL/GenBank/DDBJ databases">
        <title>Evolutionary Origins and Diversification of the Mycorrhizal Mutualists.</title>
        <authorList>
            <consortium name="DOE Joint Genome Institute"/>
            <consortium name="Mycorrhizal Genomics Consortium"/>
            <person name="Kohler A."/>
            <person name="Kuo A."/>
            <person name="Nagy L.G."/>
            <person name="Floudas D."/>
            <person name="Copeland A."/>
            <person name="Barry K.W."/>
            <person name="Cichocki N."/>
            <person name="Veneault-Fourrey C."/>
            <person name="LaButti K."/>
            <person name="Lindquist E.A."/>
            <person name="Lipzen A."/>
            <person name="Lundell T."/>
            <person name="Morin E."/>
            <person name="Murat C."/>
            <person name="Riley R."/>
            <person name="Ohm R."/>
            <person name="Sun H."/>
            <person name="Tunlid A."/>
            <person name="Henrissat B."/>
            <person name="Grigoriev I.V."/>
            <person name="Hibbett D.S."/>
            <person name="Martin F."/>
        </authorList>
    </citation>
    <scope>NUCLEOTIDE SEQUENCE [LARGE SCALE GENOMIC DNA]</scope>
    <source>
        <strain evidence="17">LaAM-08-1</strain>
    </source>
</reference>
<dbReference type="InterPro" id="IPR002401">
    <property type="entry name" value="Cyt_P450_E_grp-I"/>
</dbReference>
<evidence type="ECO:0000313" key="16">
    <source>
        <dbReference type="EMBL" id="KIK05176.1"/>
    </source>
</evidence>
<comment type="pathway">
    <text evidence="3">Secondary metabolite biosynthesis; terpenoid biosynthesis.</text>
</comment>
<dbReference type="InterPro" id="IPR001128">
    <property type="entry name" value="Cyt_P450"/>
</dbReference>
<evidence type="ECO:0000256" key="5">
    <source>
        <dbReference type="ARBA" id="ARBA00022617"/>
    </source>
</evidence>
<feature type="binding site" description="axial binding residue" evidence="13">
    <location>
        <position position="368"/>
    </location>
    <ligand>
        <name>heme</name>
        <dbReference type="ChEBI" id="CHEBI:30413"/>
    </ligand>
    <ligandPart>
        <name>Fe</name>
        <dbReference type="ChEBI" id="CHEBI:18248"/>
    </ligandPart>
</feature>
<dbReference type="OrthoDB" id="1470350at2759"/>
<comment type="subcellular location">
    <subcellularLocation>
        <location evidence="2">Membrane</location>
    </subcellularLocation>
</comment>
<evidence type="ECO:0000256" key="7">
    <source>
        <dbReference type="ARBA" id="ARBA00022723"/>
    </source>
</evidence>
<dbReference type="PANTHER" id="PTHR24305:SF166">
    <property type="entry name" value="CYTOCHROME P450 12A4, MITOCHONDRIAL-RELATED"/>
    <property type="match status" value="1"/>
</dbReference>
<keyword evidence="5 13" id="KW-0349">Heme</keyword>
<dbReference type="GO" id="GO:0020037">
    <property type="term" value="F:heme binding"/>
    <property type="evidence" value="ECO:0007669"/>
    <property type="project" value="InterPro"/>
</dbReference>
<dbReference type="SUPFAM" id="SSF48264">
    <property type="entry name" value="Cytochrome P450"/>
    <property type="match status" value="1"/>
</dbReference>
<keyword evidence="12" id="KW-0472">Membrane</keyword>
<proteinExistence type="inferred from homology"/>
<keyword evidence="15" id="KW-0732">Signal</keyword>
<evidence type="ECO:0000256" key="9">
    <source>
        <dbReference type="ARBA" id="ARBA00023002"/>
    </source>
</evidence>
<keyword evidence="10 13" id="KW-0408">Iron</keyword>
<evidence type="ECO:0000313" key="17">
    <source>
        <dbReference type="Proteomes" id="UP000054477"/>
    </source>
</evidence>
<dbReference type="Proteomes" id="UP000054477">
    <property type="component" value="Unassembled WGS sequence"/>
</dbReference>
<feature type="chain" id="PRO_5002206329" description="Cytochrome P450" evidence="15">
    <location>
        <begin position="19"/>
        <end position="433"/>
    </location>
</feature>
<dbReference type="Gene3D" id="1.10.630.10">
    <property type="entry name" value="Cytochrome P450"/>
    <property type="match status" value="1"/>
</dbReference>
<keyword evidence="11 14" id="KW-0503">Monooxygenase</keyword>
<dbReference type="InterPro" id="IPR050121">
    <property type="entry name" value="Cytochrome_P450_monoxygenase"/>
</dbReference>
<name>A0A0C9XJE9_9AGAR</name>
<evidence type="ECO:0000256" key="12">
    <source>
        <dbReference type="ARBA" id="ARBA00023136"/>
    </source>
</evidence>
<evidence type="ECO:0000256" key="1">
    <source>
        <dbReference type="ARBA" id="ARBA00001971"/>
    </source>
</evidence>
<dbReference type="GO" id="GO:0016705">
    <property type="term" value="F:oxidoreductase activity, acting on paired donors, with incorporation or reduction of molecular oxygen"/>
    <property type="evidence" value="ECO:0007669"/>
    <property type="project" value="InterPro"/>
</dbReference>
<dbReference type="HOGENOM" id="CLU_001570_25_0_1"/>
<evidence type="ECO:0000256" key="2">
    <source>
        <dbReference type="ARBA" id="ARBA00004370"/>
    </source>
</evidence>
<dbReference type="PRINTS" id="PR00385">
    <property type="entry name" value="P450"/>
</dbReference>
<protein>
    <recommendedName>
        <fullName evidence="18">Cytochrome P450</fullName>
    </recommendedName>
</protein>
<dbReference type="InterPro" id="IPR036396">
    <property type="entry name" value="Cyt_P450_sf"/>
</dbReference>
<dbReference type="InterPro" id="IPR017972">
    <property type="entry name" value="Cyt_P450_CS"/>
</dbReference>
<dbReference type="STRING" id="1095629.A0A0C9XJE9"/>
<keyword evidence="7 13" id="KW-0479">Metal-binding</keyword>
<evidence type="ECO:0008006" key="18">
    <source>
        <dbReference type="Google" id="ProtNLM"/>
    </source>
</evidence>
<dbReference type="PANTHER" id="PTHR24305">
    <property type="entry name" value="CYTOCHROME P450"/>
    <property type="match status" value="1"/>
</dbReference>
<evidence type="ECO:0000256" key="15">
    <source>
        <dbReference type="SAM" id="SignalP"/>
    </source>
</evidence>
<comment type="similarity">
    <text evidence="4 14">Belongs to the cytochrome P450 family.</text>
</comment>